<evidence type="ECO:0000256" key="20">
    <source>
        <dbReference type="ARBA" id="ARBA00082102"/>
    </source>
</evidence>
<keyword evidence="11" id="KW-0243">Dynein</keyword>
<dbReference type="Gene3D" id="1.10.8.720">
    <property type="entry name" value="Region D6 of dynein motor"/>
    <property type="match status" value="1"/>
</dbReference>
<dbReference type="Gene3D" id="1.20.140.100">
    <property type="entry name" value="Dynein heavy chain, N-terminal domain 2"/>
    <property type="match status" value="1"/>
</dbReference>
<dbReference type="GO" id="GO:0045505">
    <property type="term" value="F:dynein intermediate chain binding"/>
    <property type="evidence" value="ECO:0007669"/>
    <property type="project" value="InterPro"/>
</dbReference>
<dbReference type="InterPro" id="IPR041589">
    <property type="entry name" value="DNAH3_AAA_lid_1"/>
</dbReference>
<dbReference type="PANTHER" id="PTHR45703:SF35">
    <property type="entry name" value="DYNEIN HEAVY CHAIN"/>
    <property type="match status" value="1"/>
</dbReference>
<keyword evidence="4" id="KW-0934">Plastid</keyword>
<dbReference type="FunFam" id="3.40.50.300:FF:000223">
    <property type="entry name" value="Dynein heavy chain 3, axonemal"/>
    <property type="match status" value="1"/>
</dbReference>
<feature type="domain" description="Dynein heavy chain ATP-binding dynein motor region" evidence="28">
    <location>
        <begin position="3092"/>
        <end position="3314"/>
    </location>
</feature>
<dbReference type="Pfam" id="PF03028">
    <property type="entry name" value="Dynein_heavy"/>
    <property type="match status" value="1"/>
</dbReference>
<dbReference type="FunFam" id="1.10.8.1220:FF:000001">
    <property type="entry name" value="Dynein axonemal heavy chain 5"/>
    <property type="match status" value="1"/>
</dbReference>
<evidence type="ECO:0000259" key="28">
    <source>
        <dbReference type="Pfam" id="PF12781"/>
    </source>
</evidence>
<evidence type="ECO:0000256" key="21">
    <source>
        <dbReference type="SAM" id="Coils"/>
    </source>
</evidence>
<dbReference type="Gene3D" id="1.20.920.20">
    <property type="match status" value="1"/>
</dbReference>
<feature type="domain" description="Dynein heavy chain 3 AAA+ lid" evidence="30">
    <location>
        <begin position="2283"/>
        <end position="2376"/>
    </location>
</feature>
<feature type="domain" description="Dynein heavy chain hydrolytic ATP-binding dynein motor region" evidence="25">
    <location>
        <begin position="1427"/>
        <end position="1753"/>
    </location>
</feature>
<evidence type="ECO:0000256" key="10">
    <source>
        <dbReference type="ARBA" id="ARBA00022846"/>
    </source>
</evidence>
<keyword evidence="16" id="KW-0966">Cell projection</keyword>
<evidence type="ECO:0000256" key="15">
    <source>
        <dbReference type="ARBA" id="ARBA00023212"/>
    </source>
</evidence>
<dbReference type="Gene3D" id="3.10.490.20">
    <property type="match status" value="1"/>
</dbReference>
<gene>
    <name evidence="34" type="ORF">KP509_20G075500</name>
</gene>
<evidence type="ECO:0000256" key="9">
    <source>
        <dbReference type="ARBA" id="ARBA00022840"/>
    </source>
</evidence>
<dbReference type="InterPro" id="IPR041466">
    <property type="entry name" value="Dynein_AAA5_ext"/>
</dbReference>
<evidence type="ECO:0000256" key="11">
    <source>
        <dbReference type="ARBA" id="ARBA00023017"/>
    </source>
</evidence>
<evidence type="ECO:0000256" key="12">
    <source>
        <dbReference type="ARBA" id="ARBA00023054"/>
    </source>
</evidence>
<feature type="region of interest" description="Disordered" evidence="22">
    <location>
        <begin position="53"/>
        <end position="77"/>
    </location>
</feature>
<evidence type="ECO:0000256" key="22">
    <source>
        <dbReference type="SAM" id="MobiDB-lite"/>
    </source>
</evidence>
<keyword evidence="12 21" id="KW-0175">Coiled coil</keyword>
<dbReference type="PANTHER" id="PTHR45703">
    <property type="entry name" value="DYNEIN HEAVY CHAIN"/>
    <property type="match status" value="1"/>
</dbReference>
<dbReference type="Gene3D" id="1.10.8.1220">
    <property type="match status" value="1"/>
</dbReference>
<dbReference type="InterPro" id="IPR042222">
    <property type="entry name" value="Dynein_2_N"/>
</dbReference>
<keyword evidence="6" id="KW-0677">Repeat</keyword>
<comment type="caution">
    <text evidence="34">The sequence shown here is derived from an EMBL/GenBank/DDBJ whole genome shotgun (WGS) entry which is preliminary data.</text>
</comment>
<keyword evidence="9" id="KW-0067">ATP-binding</keyword>
<dbReference type="Pfam" id="PF18198">
    <property type="entry name" value="AAA_lid_11"/>
    <property type="match status" value="1"/>
</dbReference>
<feature type="domain" description="Dynein heavy chain linker" evidence="24">
    <location>
        <begin position="898"/>
        <end position="1298"/>
    </location>
</feature>
<feature type="domain" description="Dynein heavy chain AAA lid" evidence="31">
    <location>
        <begin position="3705"/>
        <end position="3845"/>
    </location>
</feature>
<evidence type="ECO:0000259" key="31">
    <source>
        <dbReference type="Pfam" id="PF18198"/>
    </source>
</evidence>
<keyword evidence="13" id="KW-0969">Cilium</keyword>
<dbReference type="InterPro" id="IPR043157">
    <property type="entry name" value="Dynein_AAA1S"/>
</dbReference>
<dbReference type="GO" id="GO:0008569">
    <property type="term" value="F:minus-end-directed microtubule motor activity"/>
    <property type="evidence" value="ECO:0007669"/>
    <property type="project" value="InterPro"/>
</dbReference>
<feature type="domain" description="Dynein heavy chain C-terminal" evidence="32">
    <location>
        <begin position="3852"/>
        <end position="4149"/>
    </location>
</feature>
<dbReference type="InterPro" id="IPR027417">
    <property type="entry name" value="P-loop_NTPase"/>
</dbReference>
<feature type="domain" description="Dynein axonemal heavy chain 2/5/8 coiled-coil" evidence="33">
    <location>
        <begin position="715"/>
        <end position="827"/>
    </location>
</feature>
<keyword evidence="3" id="KW-0963">Cytoplasm</keyword>
<evidence type="ECO:0000259" key="30">
    <source>
        <dbReference type="Pfam" id="PF17857"/>
    </source>
</evidence>
<dbReference type="OrthoDB" id="5593012at2759"/>
<feature type="domain" description="Dynein heavy chain region D6 P-loop" evidence="23">
    <location>
        <begin position="3559"/>
        <end position="3670"/>
    </location>
</feature>
<dbReference type="Pfam" id="PF18199">
    <property type="entry name" value="Dynein_C"/>
    <property type="match status" value="1"/>
</dbReference>
<dbReference type="Gene3D" id="1.10.287.2620">
    <property type="match status" value="1"/>
</dbReference>
<keyword evidence="15" id="KW-0206">Cytoskeleton</keyword>
<dbReference type="InterPro" id="IPR042219">
    <property type="entry name" value="AAA_lid_11_sf"/>
</dbReference>
<dbReference type="FunFam" id="1.20.140.100:FF:000004">
    <property type="entry name" value="Dynein axonemal heavy chain 6"/>
    <property type="match status" value="1"/>
</dbReference>
<evidence type="ECO:0000313" key="35">
    <source>
        <dbReference type="Proteomes" id="UP000825935"/>
    </source>
</evidence>
<evidence type="ECO:0000256" key="19">
    <source>
        <dbReference type="ARBA" id="ARBA00078543"/>
    </source>
</evidence>
<dbReference type="FunFam" id="3.40.50.300:FF:001328">
    <property type="entry name" value="Dynein heavy chain 6, axonemal"/>
    <property type="match status" value="1"/>
</dbReference>
<keyword evidence="5" id="KW-0493">Microtubule</keyword>
<dbReference type="InterPro" id="IPR004273">
    <property type="entry name" value="Dynein_heavy_D6_P-loop"/>
</dbReference>
<evidence type="ECO:0000259" key="24">
    <source>
        <dbReference type="Pfam" id="PF08393"/>
    </source>
</evidence>
<dbReference type="Pfam" id="PF08393">
    <property type="entry name" value="DHC_N2"/>
    <property type="match status" value="1"/>
</dbReference>
<evidence type="ECO:0000256" key="13">
    <source>
        <dbReference type="ARBA" id="ARBA00023069"/>
    </source>
</evidence>
<evidence type="ECO:0000256" key="7">
    <source>
        <dbReference type="ARBA" id="ARBA00022741"/>
    </source>
</evidence>
<evidence type="ECO:0000313" key="34">
    <source>
        <dbReference type="EMBL" id="KAH7332212.1"/>
    </source>
</evidence>
<comment type="subcellular location">
    <subcellularLocation>
        <location evidence="1">Cytoplasm</location>
        <location evidence="1">Cytoskeleton</location>
        <location evidence="1">Flagellum axoneme</location>
    </subcellularLocation>
</comment>
<dbReference type="FunFam" id="3.20.180.20:FF:000003">
    <property type="entry name" value="Dynein heavy chain 12, axonemal"/>
    <property type="match status" value="1"/>
</dbReference>
<name>A0A8T2SI81_CERRI</name>
<sequence>MRSTLFPSSQFDDSRYISSRLSHFSGMKRKYASPNKKKMSDEACKGHIGIEQERRKKRVQKQAVREQSVEPDRGREESCSDALSHTWQSGLISNSHRIDFGGLANDDVTSMAGCSSSSMTALGRFGVWHPEDSVVKKRSNLMEVPSVEALEHMYKLPRRRQRDRKDGAAGALLFDIVDPFGNAVLKREHEQSKATKSTADSASKPLKVETDADGTGFGLDESYYESDEGLSFADLHTGEDAIRYFTELDIGGPVQLVYCNRVASVKEFTPYDLVVVPRSELEPEHFIISATGMVHVEPGPGTTIEGTAISFEEWVHEKSVFMSLRRIKFFGKYLIQKSFAIWRKYVGCRNFKRVRETLLLKLFKGKPAFLNALMQIHGYIWDLMDLKMLLFASNRLYTMDEFLDAQSQQRHHVASPAVEACSDKVQQVLGKICQDVKKQAQIFRESVRDEHELDDIIGVNLHQPRGSKVQGMVSIRNEKIERAKTYRRVMAEEKMLGKFIRLVDYMFVESLLNRSIVSLEEFASFLEATRSGLEKGSKGVFITAVAFVDAQIVFTPDEDAIIQAIGIALEGISQILQTAPRLLYMRVYSSFFETKSFGLNPVNLLRESKQFIKCRANIENSIRAGFAEARRYSQIFQEYRPLYLFGEAWNYDTYILEKRTVRQYREELARQREWRIDLEKMRIGCVIGVLHVDSKSLRNSLLPITTRTLDVIKGLLLAAAKEETILVFAKFQERINALCARPDDLDGFVDFMKTYEITMEKRKAVLAEASIVDEMYSLLSAYEVKVPTDDQIKLDDLHEAVQKYGDCIEAADSFIEERKGSMKAELDNQVNTINEELINILGLLHSGKYLMPESDPKEIVTELILISERISEIRARLETCRGYQKLFQMAIDDLSNLTMTEKEYNVRYGVWRALNDWIILMENWRTGHVRSLKGSDIVNKTDEYSKEAYKMGKASKEDTVIFRLKDTIDDFKKVLPLIEELASEALKDRHWSQIFALLGMPFSPDAEFSINSLLDLGIMSKFEEIKALGAVASKEYSFEKTLDKMASDWNGVEFIVLPYKDSGTFILGGMDDIQQILDDQLVKIQSMCASPFIKFFEERAKNWRRLMLNMQDLLDNWLDCQATWQYLGPIFGSKDIMRQMPEEGEKFSTVDQTWREVMKRTSSNPTCLEAASDVDRLQKLKEANRLLEAINKGLASYLEVKRVAFPRFFFLSNDEMLEILSETKDPLRVQPHLKKCFEGIHALRFEKNLDVTAMISAEGETVPLTEKFNPKTAQGAVEKWLIQVEEGMLQTLQDQCAKSVLAYAETIREEWVLQWPGQIVLVVSAIYWTKSVTENIAIGGNSLKDFEKQCTEQLGRIVSLVRGNLTKLDRATLSALVVMDVHARDVVAILAKEGVQKESDFLWQSQLRMYWENDTCFVRMMNCSREYGYEYLGNSSRLVITPLTDRCYRTLMGAIHLNLGGAPEGPAGTGKTETTKDLAKALARQCVVFNCSDSLDYLAMAKFFKGLAASGAWSCFDEFNRIDLEVLSVIAQQVLEIQLAIQNKVKTFVFEGTELTLKPTCNVFITMNPGYAGRSELPDNLKALFRTVAMMVPDYAMISEIILYSSGYLQARDCARKIVATYQLCSEQLSSQDHYDYGMRAVMAVLRAASNLKQRYPDQDEYILMLRSIIDVNLCKFLSQDVPLFNGIVSDLFPGVVLPEPDYTNLNQAIRENCQKLRLQPTPYFMTKIIQLYEMIIVRHGLMLVGQPFSGKTSSIRILQCALSDLAEAGLNGERKVQVAFVNPKSVTMGQLYGQADPMTQEWVDGVLAVRFREQASDPSIDRKWLVLDGPVDAIWIENMNTVLDDNKKLCLPNSEIIQMSSSMNMIFEVGDLAVASPATVSRCGMVYLEPHQLGWHPLMLSWLDTLPTSIHGEAKSHLQGLFEWLVPPCLKFVRKNIKEISPTTDANLVVGLMRLFYSLLNEFKSEETAKNMGKEKRKIWIDSIFIFSLIWSIGCTGDDYGRKSFEVFFRKLATGHTPEGYELHIMNNTETLLVDLMSADEGATIYDYAFDKGLSKWTLWTEMIIPLEIPESANFSEIIVPTKDSMRYTYLLNQCIEASIPMLYVGPTGTGKTIYINQHLDQGLSKEVFMSVLVCFSARTSANMTQNQIEGQLDRRKRGVYGPPLGKRLIIFVDDLNMPQPEVYGAQPPIELLRQYMDHGGWYGRDNVFREIVDVQLVSAMGPPGGGRNFVTQRFLRHFNTIAISQVGEDSLNLIFSTILRWHLCTRFNFPHHVTILIPRVIDATMDMYNEAKNHLLPTPTRSHYTFNLRDYAKVIQGMLLQNPSTVAESAEGAKQFIRLWVHEVLRVFYDRLVDDDDRNWLLQFLGTLIKNHFHQDFEKLFAHLLLDSSKTAGQIEMRSCFFGDYMSDDIESRTYDEILDVPSLITLMENYLRDYNGVSKRPMNLAIFLFAVEHVSRICRVLKQPGGHMLLVGVGGSGRQSLTRLAASVSAMQVFQVEISRGYTMVEWREDLKNMLNKSGADPGLPSVFLFSDTQIKDEGFVEDINNLLNSGEVPNIFPGDEKATIQESVRDRAKKKGIELNTPVECWRYFVNQCKQNLHVIFCMSPVGQAFKDRIRQFPSLVNCCTIDWFQEWPEDALEAVAYKFLKEIPLENQIRMSIVRICKAFHERARFYSHELKLKLGRYNYVTPTSYLELLSTFQALLIAKQEEKLKQKRGYEVGLDKLSSSAEQVAIMQQELTELKPKLIVTVEEVEKLMIKVEKEKKEVVEPKKAIVQRDEAEATKQAAEAKIIRDECEAALASAMPVLEEALAALDTLSANDINYVKKLANPPAAVKLVMEAVCVVLDVKPAKQPDGKGGFIPDYWKTSMILLNNRDFLLNLKDFDKDNIEPKIMAKIRQNYINNPDFTPERAANASAAAEGLCKWIIAMDKYDVVARFVAPKRQKLKAAEEKYQLVMEGLRAKQEELKIILEKLAKLEAELEAIMLKKENLQHDVKMCTIKLERAEQLIGGLGGERSRWIAAAKELGNQYGNLIGDVLIAAGIIAYLGAFPASYRQEIIEIWMNMCRSENLPRSPSFSLKAVLGDPVRIRDWIIAGLPNDSFSTDNGIIVANSRRWPLLIDPQGQANKWIRNMERERNLQIIKLSGSGEYMRTLENAIQFGLPVLLENVGEELDPSLEPLLLRQVFKSGGMMCIRLGDATIEYNSDFRFYITTKLRNPHYLPETSVKVTLLNFMITKEGLSDQLLGVVVAHERPDLEQQKNELVVQSAENKKRLKELEDQILQVLSSSEGNILEDETAVKIISEAKAVGNDISVKQTLAEETEKNIDEARKAYAASGESAALLFFCISDLANIDPMYQYSLPWFSSLFVTSISSSEKSTDLKRRLAIIHTYFLLVLYKNICRSLFEKDKLLFSCLLTYRTLEAEKKISPEEWMFFITGGLGSSQTRPNPASEWLSDKSWGEITRLSKLQPFEHIDLHITTYPSEWRTLYESLEPHKQKFPGRLSQLGSFQKLLILRCIRPDKVIPAINEFVAEQLGQEFVQPPNFNLEACYRDSNVNCPLIFVLSAGSDPTTALLTFAAEKEMSDKVAPVSLGQGQGPKATALIIDAMATGSWVLLQNCHLAPSWMPELERICENIPVDVNPAFRLWITSYPSPKFPITVLQNGVKMTNEPPKGLRANMRRSYLLDPISNEDFFESCNQPAVFKSFLFGLCFFHAVVQERRNFGPLGWNIPYGFDDGDLRISVRQLHMFINESTPENLPLQALNYVTGECNYGGRVTDDKDRLLLNAILRRIYCKEMLQPGYKLSESGIYRTPPPGDLASYQFYIEEFPVISMPEAFGLHANADITKDLNETNLILNSMLQATAGGGLSSSQASGSIADVVNNLIRMVPENFDIEACEKKYPVLYEESMHSVLSQEMARFNKLLDRMRTSLRSMEKAIRGIVVMSAEVEKAYLSIAVNQVPDIWKKVSYPSLKPLSSYFNDLLERIKMLQTWYENGPPVVHWISGFFFAQSFMTASLQNYARKYKLAIDTLAFDFHTLESEPKTPPVEGVYIKGLFLEGCGWDPIKKCLCESKPKLIHVPAPIIWLKPSPLDKLQKFQHYNCPVYRTAERKGVLATTGHSTNFLMSIKLPSKEPPSHWTMRGVAMICSLSD</sequence>
<evidence type="ECO:0000259" key="26">
    <source>
        <dbReference type="Pfam" id="PF12777"/>
    </source>
</evidence>
<dbReference type="FunFam" id="1.10.287.2620:FF:000002">
    <property type="entry name" value="Dynein heavy chain 2, axonemal"/>
    <property type="match status" value="1"/>
</dbReference>
<dbReference type="GO" id="GO:0005874">
    <property type="term" value="C:microtubule"/>
    <property type="evidence" value="ECO:0007669"/>
    <property type="project" value="UniProtKB-KW"/>
</dbReference>
<dbReference type="InterPro" id="IPR035706">
    <property type="entry name" value="AAA_9"/>
</dbReference>
<keyword evidence="14" id="KW-0505">Motor protein</keyword>
<evidence type="ECO:0000259" key="25">
    <source>
        <dbReference type="Pfam" id="PF12774"/>
    </source>
</evidence>
<evidence type="ECO:0000259" key="33">
    <source>
        <dbReference type="Pfam" id="PF25007"/>
    </source>
</evidence>
<feature type="domain" description="Dynein heavy chain AAA module D4" evidence="27">
    <location>
        <begin position="2445"/>
        <end position="2705"/>
    </location>
</feature>
<dbReference type="FunFam" id="1.10.8.710:FF:000004">
    <property type="entry name" value="Dynein axonemal heavy chain 6"/>
    <property type="match status" value="1"/>
</dbReference>
<comment type="subunit">
    <text evidence="17">The dynein complex consists of at least two heavy chains and a number of intermediate and light chains.</text>
</comment>
<dbReference type="FunFam" id="3.10.490.20:FF:000001">
    <property type="entry name" value="dynein heavy chain 7, axonemal"/>
    <property type="match status" value="1"/>
</dbReference>
<dbReference type="Gene3D" id="3.40.50.300">
    <property type="entry name" value="P-loop containing nucleotide triphosphate hydrolases"/>
    <property type="match status" value="5"/>
</dbReference>
<evidence type="ECO:0000256" key="18">
    <source>
        <dbReference type="ARBA" id="ARBA00071816"/>
    </source>
</evidence>
<comment type="similarity">
    <text evidence="2">Belongs to the dynein heavy chain family.</text>
</comment>
<dbReference type="Pfam" id="PF17857">
    <property type="entry name" value="AAA_lid_1"/>
    <property type="match status" value="1"/>
</dbReference>
<organism evidence="34 35">
    <name type="scientific">Ceratopteris richardii</name>
    <name type="common">Triangle waterfern</name>
    <dbReference type="NCBI Taxonomy" id="49495"/>
    <lineage>
        <taxon>Eukaryota</taxon>
        <taxon>Viridiplantae</taxon>
        <taxon>Streptophyta</taxon>
        <taxon>Embryophyta</taxon>
        <taxon>Tracheophyta</taxon>
        <taxon>Polypodiopsida</taxon>
        <taxon>Polypodiidae</taxon>
        <taxon>Polypodiales</taxon>
        <taxon>Pteridineae</taxon>
        <taxon>Pteridaceae</taxon>
        <taxon>Parkerioideae</taxon>
        <taxon>Ceratopteris</taxon>
    </lineage>
</organism>
<dbReference type="InterPro" id="IPR043160">
    <property type="entry name" value="Dynein_C_barrel"/>
</dbReference>
<evidence type="ECO:0000256" key="2">
    <source>
        <dbReference type="ARBA" id="ARBA00008887"/>
    </source>
</evidence>
<dbReference type="FunFam" id="3.40.50.300:FF:000362">
    <property type="entry name" value="Dynein, axonemal, heavy chain 6"/>
    <property type="match status" value="1"/>
</dbReference>
<dbReference type="Pfam" id="PF12774">
    <property type="entry name" value="AAA_6"/>
    <property type="match status" value="1"/>
</dbReference>
<evidence type="ECO:0000256" key="6">
    <source>
        <dbReference type="ARBA" id="ARBA00022737"/>
    </source>
</evidence>
<dbReference type="FunFam" id="3.40.50.300:FF:002141">
    <property type="entry name" value="Dynein heavy chain"/>
    <property type="match status" value="1"/>
</dbReference>
<keyword evidence="10" id="KW-0282">Flagellum</keyword>
<dbReference type="FunFam" id="1.20.920.30:FF:000002">
    <property type="entry name" value="Dynein axonemal heavy chain 3"/>
    <property type="match status" value="1"/>
</dbReference>
<keyword evidence="4" id="KW-0150">Chloroplast</keyword>
<dbReference type="Gene3D" id="1.20.1270.280">
    <property type="match status" value="1"/>
</dbReference>
<dbReference type="InterPro" id="IPR042228">
    <property type="entry name" value="Dynein_linker_3"/>
</dbReference>
<evidence type="ECO:0000256" key="1">
    <source>
        <dbReference type="ARBA" id="ARBA00004611"/>
    </source>
</evidence>
<dbReference type="GO" id="GO:0003341">
    <property type="term" value="P:cilium movement"/>
    <property type="evidence" value="ECO:0007669"/>
    <property type="project" value="UniProtKB-ARBA"/>
</dbReference>
<dbReference type="InterPro" id="IPR041658">
    <property type="entry name" value="AAA_lid_11"/>
</dbReference>
<dbReference type="Pfam" id="PF12777">
    <property type="entry name" value="MT"/>
    <property type="match status" value="1"/>
</dbReference>
<dbReference type="GO" id="GO:0060271">
    <property type="term" value="P:cilium assembly"/>
    <property type="evidence" value="ECO:0007669"/>
    <property type="project" value="UniProtKB-ARBA"/>
</dbReference>
<evidence type="ECO:0000259" key="29">
    <source>
        <dbReference type="Pfam" id="PF17852"/>
    </source>
</evidence>
<dbReference type="Pfam" id="PF12781">
    <property type="entry name" value="AAA_9"/>
    <property type="match status" value="1"/>
</dbReference>
<dbReference type="OMA" id="FHDSPYA"/>
<evidence type="ECO:0000259" key="27">
    <source>
        <dbReference type="Pfam" id="PF12780"/>
    </source>
</evidence>
<feature type="domain" description="Dynein heavy chain coiled coil stalk" evidence="26">
    <location>
        <begin position="2721"/>
        <end position="3062"/>
    </location>
</feature>
<dbReference type="FunFam" id="1.10.8.720:FF:000001">
    <property type="entry name" value="dynein heavy chain 7, axonemal"/>
    <property type="match status" value="1"/>
</dbReference>
<dbReference type="Gene3D" id="1.20.58.1120">
    <property type="match status" value="1"/>
</dbReference>
<dbReference type="Gene3D" id="3.20.180.20">
    <property type="entry name" value="Dynein heavy chain, N-terminal domain 2"/>
    <property type="match status" value="1"/>
</dbReference>
<dbReference type="Proteomes" id="UP000825935">
    <property type="component" value="Chromosome 20"/>
</dbReference>
<dbReference type="FunFam" id="3.40.50.300:FF:000044">
    <property type="entry name" value="Dynein heavy chain 5, axonemal"/>
    <property type="match status" value="1"/>
</dbReference>
<keyword evidence="7" id="KW-0547">Nucleotide-binding</keyword>
<dbReference type="InterPro" id="IPR056759">
    <property type="entry name" value="DYH2-5-8_CC"/>
</dbReference>
<dbReference type="Pfam" id="PF25007">
    <property type="entry name" value="DYH2-5-8_CC"/>
    <property type="match status" value="1"/>
</dbReference>
<evidence type="ECO:0000256" key="5">
    <source>
        <dbReference type="ARBA" id="ARBA00022701"/>
    </source>
</evidence>
<dbReference type="GO" id="GO:0051959">
    <property type="term" value="F:dynein light intermediate chain binding"/>
    <property type="evidence" value="ECO:0007669"/>
    <property type="project" value="InterPro"/>
</dbReference>
<dbReference type="InterPro" id="IPR024743">
    <property type="entry name" value="Dynein_HC_stalk"/>
</dbReference>
<dbReference type="Gene3D" id="1.20.920.30">
    <property type="match status" value="1"/>
</dbReference>
<evidence type="ECO:0000256" key="4">
    <source>
        <dbReference type="ARBA" id="ARBA00022528"/>
    </source>
</evidence>
<evidence type="ECO:0000259" key="23">
    <source>
        <dbReference type="Pfam" id="PF03028"/>
    </source>
</evidence>
<dbReference type="FunFam" id="1.20.920.20:FF:000006">
    <property type="entry name" value="Dynein, axonemal, heavy chain 6"/>
    <property type="match status" value="1"/>
</dbReference>
<evidence type="ECO:0000256" key="17">
    <source>
        <dbReference type="ARBA" id="ARBA00062885"/>
    </source>
</evidence>
<evidence type="ECO:0000256" key="14">
    <source>
        <dbReference type="ARBA" id="ARBA00023175"/>
    </source>
</evidence>
<feature type="region of interest" description="Disordered" evidence="22">
    <location>
        <begin position="187"/>
        <end position="213"/>
    </location>
</feature>
<feature type="compositionally biased region" description="Basic and acidic residues" evidence="22">
    <location>
        <begin position="63"/>
        <end position="77"/>
    </location>
</feature>
<dbReference type="InterPro" id="IPR035699">
    <property type="entry name" value="AAA_6"/>
</dbReference>
<keyword evidence="8" id="KW-0970">Cilium biogenesis/degradation</keyword>
<evidence type="ECO:0000259" key="32">
    <source>
        <dbReference type="Pfam" id="PF18199"/>
    </source>
</evidence>
<feature type="coiled-coil region" evidence="21">
    <location>
        <begin position="2948"/>
        <end position="3010"/>
    </location>
</feature>
<evidence type="ECO:0000256" key="16">
    <source>
        <dbReference type="ARBA" id="ARBA00023273"/>
    </source>
</evidence>
<evidence type="ECO:0000256" key="8">
    <source>
        <dbReference type="ARBA" id="ARBA00022794"/>
    </source>
</evidence>
<feature type="compositionally biased region" description="Low complexity" evidence="22">
    <location>
        <begin position="194"/>
        <end position="204"/>
    </location>
</feature>
<feature type="domain" description="Dynein heavy chain AAA 5 extension" evidence="29">
    <location>
        <begin position="1919"/>
        <end position="2063"/>
    </location>
</feature>
<dbReference type="FunFam" id="1.20.1270.280:FF:000001">
    <property type="entry name" value="dynein heavy chain 7, axonemal"/>
    <property type="match status" value="1"/>
</dbReference>
<dbReference type="InterPro" id="IPR041228">
    <property type="entry name" value="Dynein_C"/>
</dbReference>
<dbReference type="GO" id="GO:0005524">
    <property type="term" value="F:ATP binding"/>
    <property type="evidence" value="ECO:0007669"/>
    <property type="project" value="UniProtKB-KW"/>
</dbReference>
<dbReference type="InterPro" id="IPR026983">
    <property type="entry name" value="DHC"/>
</dbReference>
<dbReference type="SUPFAM" id="SSF52540">
    <property type="entry name" value="P-loop containing nucleoside triphosphate hydrolases"/>
    <property type="match status" value="4"/>
</dbReference>
<dbReference type="FunFam" id="1.10.472.130:FF:000005">
    <property type="entry name" value="Dynein axonemal heavy chain 7"/>
    <property type="match status" value="1"/>
</dbReference>
<dbReference type="Gene3D" id="6.10.140.1060">
    <property type="match status" value="1"/>
</dbReference>
<dbReference type="EMBL" id="CM035425">
    <property type="protein sequence ID" value="KAH7332212.1"/>
    <property type="molecule type" value="Genomic_DNA"/>
</dbReference>
<keyword evidence="35" id="KW-1185">Reference proteome</keyword>
<accession>A0A8T2SI81</accession>
<dbReference type="InterPro" id="IPR024317">
    <property type="entry name" value="Dynein_heavy_chain_D4_dom"/>
</dbReference>
<reference evidence="34" key="1">
    <citation type="submission" date="2021-08" db="EMBL/GenBank/DDBJ databases">
        <title>WGS assembly of Ceratopteris richardii.</title>
        <authorList>
            <person name="Marchant D.B."/>
            <person name="Chen G."/>
            <person name="Jenkins J."/>
            <person name="Shu S."/>
            <person name="Leebens-Mack J."/>
            <person name="Grimwood J."/>
            <person name="Schmutz J."/>
            <person name="Soltis P."/>
            <person name="Soltis D."/>
            <person name="Chen Z.-H."/>
        </authorList>
    </citation>
    <scope>NUCLEOTIDE SEQUENCE</scope>
    <source>
        <strain evidence="34">Whitten #5841</strain>
        <tissue evidence="34">Leaf</tissue>
    </source>
</reference>
<proteinExistence type="inferred from homology"/>
<protein>
    <recommendedName>
        <fullName evidence="18">Dynein axonemal heavy chain 7</fullName>
    </recommendedName>
    <alternativeName>
        <fullName evidence="20">Axonemal beta dynein heavy chain 7</fullName>
    </alternativeName>
    <alternativeName>
        <fullName evidence="19">Ciliary dynein heavy chain 7</fullName>
    </alternativeName>
</protein>
<dbReference type="Pfam" id="PF12780">
    <property type="entry name" value="AAA_8"/>
    <property type="match status" value="1"/>
</dbReference>
<dbReference type="Gene3D" id="1.10.472.130">
    <property type="match status" value="1"/>
</dbReference>
<dbReference type="Gene3D" id="1.10.8.710">
    <property type="match status" value="1"/>
</dbReference>
<dbReference type="GO" id="GO:0005858">
    <property type="term" value="C:axonemal dynein complex"/>
    <property type="evidence" value="ECO:0007669"/>
    <property type="project" value="UniProtKB-ARBA"/>
</dbReference>
<dbReference type="InterPro" id="IPR013602">
    <property type="entry name" value="Dynein_heavy_linker"/>
</dbReference>
<dbReference type="Pfam" id="PF17852">
    <property type="entry name" value="Dynein_AAA_lid"/>
    <property type="match status" value="1"/>
</dbReference>
<dbReference type="Pfam" id="PF12775">
    <property type="entry name" value="AAA_7"/>
    <property type="match status" value="1"/>
</dbReference>
<dbReference type="FunFam" id="1.20.58.1120:FF:000005">
    <property type="entry name" value="Dynein, axonemal, heavy chain 12"/>
    <property type="match status" value="1"/>
</dbReference>
<evidence type="ECO:0000256" key="3">
    <source>
        <dbReference type="ARBA" id="ARBA00022490"/>
    </source>
</evidence>